<evidence type="ECO:0008006" key="3">
    <source>
        <dbReference type="Google" id="ProtNLM"/>
    </source>
</evidence>
<keyword evidence="2" id="KW-1185">Reference proteome</keyword>
<dbReference type="AlphaFoldDB" id="A0A937F758"/>
<protein>
    <recommendedName>
        <fullName evidence="3">Threonine transporter</fullName>
    </recommendedName>
</protein>
<reference evidence="1" key="1">
    <citation type="submission" date="2021-01" db="EMBL/GenBank/DDBJ databases">
        <title>Fulvivirga kasyanovii gen. nov., sp nov., a novel member of the phylum Bacteroidetes isolated from seawater in a mussel farm.</title>
        <authorList>
            <person name="Zhao L.-H."/>
            <person name="Wang Z.-J."/>
        </authorList>
    </citation>
    <scope>NUCLEOTIDE SEQUENCE</scope>
    <source>
        <strain evidence="1">2943</strain>
    </source>
</reference>
<proteinExistence type="predicted"/>
<comment type="caution">
    <text evidence="1">The sequence shown here is derived from an EMBL/GenBank/DDBJ whole genome shotgun (WGS) entry which is preliminary data.</text>
</comment>
<name>A0A937F758_9BACT</name>
<dbReference type="Pfam" id="PF20288">
    <property type="entry name" value="MC2"/>
    <property type="match status" value="1"/>
</dbReference>
<gene>
    <name evidence="1" type="ORF">JL102_04270</name>
</gene>
<organism evidence="1 2">
    <name type="scientific">Fulvivirga sediminis</name>
    <dbReference type="NCBI Taxonomy" id="2803949"/>
    <lineage>
        <taxon>Bacteria</taxon>
        <taxon>Pseudomonadati</taxon>
        <taxon>Bacteroidota</taxon>
        <taxon>Cytophagia</taxon>
        <taxon>Cytophagales</taxon>
        <taxon>Fulvivirgaceae</taxon>
        <taxon>Fulvivirga</taxon>
    </lineage>
</organism>
<dbReference type="RefSeq" id="WP_202242970.1">
    <property type="nucleotide sequence ID" value="NZ_JAESIY010000002.1"/>
</dbReference>
<sequence>MKNEVRDIRLFNTPVEYGLRSLFILSGIAPKAADLQRLIYYDYLVLHTADIDPEQTSLHPSYPFRSAEILIKRERLRNGLLIMKSRQLIKIQFDGGGINYAASPLTQKFLDYLTSDYANQLKSCVSFVIEKFNNYSDFELDQYMKQNLETWGSEFSREAYLRESMNYE</sequence>
<evidence type="ECO:0000313" key="1">
    <source>
        <dbReference type="EMBL" id="MBL3655333.1"/>
    </source>
</evidence>
<dbReference type="InterPro" id="IPR046904">
    <property type="entry name" value="ABC-3C_MC2"/>
</dbReference>
<accession>A0A937F758</accession>
<evidence type="ECO:0000313" key="2">
    <source>
        <dbReference type="Proteomes" id="UP000659388"/>
    </source>
</evidence>
<dbReference type="Proteomes" id="UP000659388">
    <property type="component" value="Unassembled WGS sequence"/>
</dbReference>
<dbReference type="EMBL" id="JAESIY010000002">
    <property type="protein sequence ID" value="MBL3655333.1"/>
    <property type="molecule type" value="Genomic_DNA"/>
</dbReference>